<evidence type="ECO:0000313" key="2">
    <source>
        <dbReference type="Proteomes" id="UP000256304"/>
    </source>
</evidence>
<dbReference type="RefSeq" id="WP_116189807.1">
    <property type="nucleotide sequence ID" value="NZ_QTTN01000016.1"/>
</dbReference>
<dbReference type="AlphaFoldDB" id="A0A3D9S1Y0"/>
<proteinExistence type="predicted"/>
<name>A0A3D9S1Y0_9BACL</name>
<keyword evidence="2" id="KW-1185">Reference proteome</keyword>
<accession>A0A3D9S1Y0</accession>
<dbReference type="Proteomes" id="UP000256304">
    <property type="component" value="Unassembled WGS sequence"/>
</dbReference>
<dbReference type="OrthoDB" id="2469045at2"/>
<gene>
    <name evidence="1" type="ORF">A8990_11663</name>
</gene>
<protein>
    <submittedName>
        <fullName evidence="1">Uncharacterized protein</fullName>
    </submittedName>
</protein>
<reference evidence="1 2" key="1">
    <citation type="submission" date="2018-08" db="EMBL/GenBank/DDBJ databases">
        <title>Genomic Encyclopedia of Type Strains, Phase III (KMG-III): the genomes of soil and plant-associated and newly described type strains.</title>
        <authorList>
            <person name="Whitman W."/>
        </authorList>
    </citation>
    <scope>NUCLEOTIDE SEQUENCE [LARGE SCALE GENOMIC DNA]</scope>
    <source>
        <strain evidence="1 2">CGMCC 1.10966</strain>
    </source>
</reference>
<comment type="caution">
    <text evidence="1">The sequence shown here is derived from an EMBL/GenBank/DDBJ whole genome shotgun (WGS) entry which is preliminary data.</text>
</comment>
<dbReference type="EMBL" id="QTTN01000016">
    <property type="protein sequence ID" value="REE83884.1"/>
    <property type="molecule type" value="Genomic_DNA"/>
</dbReference>
<evidence type="ECO:0000313" key="1">
    <source>
        <dbReference type="EMBL" id="REE83884.1"/>
    </source>
</evidence>
<sequence length="100" mass="11478">MHYLFCQQVKIVDMDDEIISEVLFEHGEYETAALSIGSSVLIHQLGLKQFDVVYDRREGKIARYKVADIEIDLITQPVITRVFLEPTKLIVGQHDIGEFV</sequence>
<organism evidence="1 2">
    <name type="scientific">Paenibacillus taihuensis</name>
    <dbReference type="NCBI Taxonomy" id="1156355"/>
    <lineage>
        <taxon>Bacteria</taxon>
        <taxon>Bacillati</taxon>
        <taxon>Bacillota</taxon>
        <taxon>Bacilli</taxon>
        <taxon>Bacillales</taxon>
        <taxon>Paenibacillaceae</taxon>
        <taxon>Paenibacillus</taxon>
    </lineage>
</organism>